<dbReference type="Proteomes" id="UP000298460">
    <property type="component" value="Unassembled WGS sequence"/>
</dbReference>
<feature type="domain" description="Carbohydrate kinase FGGY N-terminal" evidence="5">
    <location>
        <begin position="15"/>
        <end position="255"/>
    </location>
</feature>
<dbReference type="PANTHER" id="PTHR43095">
    <property type="entry name" value="SUGAR KINASE"/>
    <property type="match status" value="1"/>
</dbReference>
<organism evidence="7 8">
    <name type="scientific">Desulfosporosinus fructosivorans</name>
    <dbReference type="NCBI Taxonomy" id="2018669"/>
    <lineage>
        <taxon>Bacteria</taxon>
        <taxon>Bacillati</taxon>
        <taxon>Bacillota</taxon>
        <taxon>Clostridia</taxon>
        <taxon>Eubacteriales</taxon>
        <taxon>Desulfitobacteriaceae</taxon>
        <taxon>Desulfosporosinus</taxon>
    </lineage>
</organism>
<dbReference type="PROSITE" id="PS00933">
    <property type="entry name" value="FGGY_KINASES_1"/>
    <property type="match status" value="1"/>
</dbReference>
<accession>A0A4Z0R7K8</accession>
<dbReference type="CDD" id="cd07770">
    <property type="entry name" value="ASKHA_NBD_FGGY_GntK"/>
    <property type="match status" value="1"/>
</dbReference>
<comment type="caution">
    <text evidence="7">The sequence shown here is derived from an EMBL/GenBank/DDBJ whole genome shotgun (WGS) entry which is preliminary data.</text>
</comment>
<dbReference type="InterPro" id="IPR043129">
    <property type="entry name" value="ATPase_NBD"/>
</dbReference>
<dbReference type="PROSITE" id="PS00445">
    <property type="entry name" value="FGGY_KINASES_2"/>
    <property type="match status" value="1"/>
</dbReference>
<dbReference type="InterPro" id="IPR018483">
    <property type="entry name" value="Carb_kinase_FGGY_CS"/>
</dbReference>
<dbReference type="Pfam" id="PF02782">
    <property type="entry name" value="FGGY_C"/>
    <property type="match status" value="1"/>
</dbReference>
<evidence type="ECO:0000259" key="6">
    <source>
        <dbReference type="Pfam" id="PF02782"/>
    </source>
</evidence>
<dbReference type="PIRSF" id="PIRSF000538">
    <property type="entry name" value="GlpK"/>
    <property type="match status" value="1"/>
</dbReference>
<evidence type="ECO:0000313" key="7">
    <source>
        <dbReference type="EMBL" id="TGE38514.1"/>
    </source>
</evidence>
<dbReference type="InterPro" id="IPR018485">
    <property type="entry name" value="FGGY_C"/>
</dbReference>
<dbReference type="Gene3D" id="3.30.420.40">
    <property type="match status" value="2"/>
</dbReference>
<dbReference type="AlphaFoldDB" id="A0A4Z0R7K8"/>
<protein>
    <submittedName>
        <fullName evidence="7">Gluconate kinase</fullName>
    </submittedName>
</protein>
<keyword evidence="8" id="KW-1185">Reference proteome</keyword>
<proteinExistence type="inferred from homology"/>
<evidence type="ECO:0000313" key="8">
    <source>
        <dbReference type="Proteomes" id="UP000298460"/>
    </source>
</evidence>
<name>A0A4Z0R7K8_9FIRM</name>
<feature type="domain" description="Carbohydrate kinase FGGY C-terminal" evidence="6">
    <location>
        <begin position="264"/>
        <end position="464"/>
    </location>
</feature>
<dbReference type="InterPro" id="IPR000577">
    <property type="entry name" value="Carb_kinase_FGGY"/>
</dbReference>
<evidence type="ECO:0000256" key="4">
    <source>
        <dbReference type="RuleBase" id="RU003733"/>
    </source>
</evidence>
<gene>
    <name evidence="7" type="ORF">E4K67_11345</name>
</gene>
<reference evidence="7 8" key="1">
    <citation type="submission" date="2019-03" db="EMBL/GenBank/DDBJ databases">
        <title>Draft Genome Sequence of Desulfosporosinus fructosivorans Strain 63.6F, Isolated from Marine Sediment in the Baltic Sea.</title>
        <authorList>
            <person name="Hausmann B."/>
            <person name="Vandieken V."/>
            <person name="Pjevac P."/>
            <person name="Schreck K."/>
            <person name="Herbold C.W."/>
            <person name="Loy A."/>
        </authorList>
    </citation>
    <scope>NUCLEOTIDE SEQUENCE [LARGE SCALE GENOMIC DNA]</scope>
    <source>
        <strain evidence="7 8">63.6F</strain>
    </source>
</reference>
<dbReference type="GO" id="GO:0016301">
    <property type="term" value="F:kinase activity"/>
    <property type="evidence" value="ECO:0007669"/>
    <property type="project" value="UniProtKB-KW"/>
</dbReference>
<dbReference type="InterPro" id="IPR018484">
    <property type="entry name" value="FGGY_N"/>
</dbReference>
<dbReference type="InterPro" id="IPR050406">
    <property type="entry name" value="FGGY_Carb_Kinase"/>
</dbReference>
<keyword evidence="3 4" id="KW-0418">Kinase</keyword>
<sequence>MGKQGGRLVKQRESILSVDVGTSSVKVTIFNGEVELVRESSISYPLLQTQSGFAEQDPQRILEAFHQAIQQVLSGSENCPNVMVLSTAMHSLVAIDEFNKPITQLVTWADQRAEGQASQLRSSSQGNSLYQRTGTPIHAMSPLLKLAWFRDNEPEIFERAKLWADLKSLILFDLLGEWLIDESLASATGLYNLLTRDWDQEAMRWCGVTREQLPRLVRTTNILGCIRPELTDQLGIAENIRVVAGASDGALANLGVGAVYPGSLAISIGTSGAVRGMVNEPKLDPHGRLFCYHVDKSHYIVGGPINNGGILLRWLQGILLERGEPSEGLISESKLTRTFYELMSQGVNKVAPGSDGLFCLPYLTGERAPFWREDLSGSFWGLKLNHNRDHLVRAVLEGICYQLNSVVELLTDLTGPVSEIRATGGFTKSEVWLKILADVLGKSLGVLEHAQGSALGGAFLAWYALGQINSLEECAELVPIAHVERPDEARIVRYQDGYKLFKELVILGDKAYLKLQEFAQKGESL</sequence>
<dbReference type="EMBL" id="SPQQ01000003">
    <property type="protein sequence ID" value="TGE38514.1"/>
    <property type="molecule type" value="Genomic_DNA"/>
</dbReference>
<evidence type="ECO:0000256" key="1">
    <source>
        <dbReference type="ARBA" id="ARBA00009156"/>
    </source>
</evidence>
<evidence type="ECO:0000256" key="2">
    <source>
        <dbReference type="ARBA" id="ARBA00022679"/>
    </source>
</evidence>
<evidence type="ECO:0000259" key="5">
    <source>
        <dbReference type="Pfam" id="PF00370"/>
    </source>
</evidence>
<dbReference type="PANTHER" id="PTHR43095:SF2">
    <property type="entry name" value="GLUCONOKINASE"/>
    <property type="match status" value="1"/>
</dbReference>
<comment type="similarity">
    <text evidence="1 4">Belongs to the FGGY kinase family.</text>
</comment>
<dbReference type="GO" id="GO:0005975">
    <property type="term" value="P:carbohydrate metabolic process"/>
    <property type="evidence" value="ECO:0007669"/>
    <property type="project" value="InterPro"/>
</dbReference>
<dbReference type="Pfam" id="PF00370">
    <property type="entry name" value="FGGY_N"/>
    <property type="match status" value="1"/>
</dbReference>
<keyword evidence="2 4" id="KW-0808">Transferase</keyword>
<dbReference type="GO" id="GO:0016773">
    <property type="term" value="F:phosphotransferase activity, alcohol group as acceptor"/>
    <property type="evidence" value="ECO:0007669"/>
    <property type="project" value="InterPro"/>
</dbReference>
<dbReference type="SUPFAM" id="SSF53067">
    <property type="entry name" value="Actin-like ATPase domain"/>
    <property type="match status" value="2"/>
</dbReference>
<evidence type="ECO:0000256" key="3">
    <source>
        <dbReference type="ARBA" id="ARBA00022777"/>
    </source>
</evidence>